<proteinExistence type="predicted"/>
<evidence type="ECO:0000313" key="3">
    <source>
        <dbReference type="Proteomes" id="UP000001519"/>
    </source>
</evidence>
<reference evidence="2" key="4">
    <citation type="submission" date="2025-09" db="UniProtKB">
        <authorList>
            <consortium name="Ensembl"/>
        </authorList>
    </citation>
    <scope>IDENTIFICATION</scope>
</reference>
<reference evidence="2" key="3">
    <citation type="submission" date="2025-08" db="UniProtKB">
        <authorList>
            <consortium name="Ensembl"/>
        </authorList>
    </citation>
    <scope>IDENTIFICATION</scope>
</reference>
<feature type="region of interest" description="Disordered" evidence="1">
    <location>
        <begin position="1"/>
        <end position="36"/>
    </location>
</feature>
<protein>
    <submittedName>
        <fullName evidence="2">Uncharacterized protein</fullName>
    </submittedName>
</protein>
<dbReference type="EMBL" id="CABD030095845">
    <property type="status" value="NOT_ANNOTATED_CDS"/>
    <property type="molecule type" value="Genomic_DNA"/>
</dbReference>
<dbReference type="GeneTree" id="ENSGT00950000183075"/>
<feature type="compositionally biased region" description="Polar residues" evidence="1">
    <location>
        <begin position="18"/>
        <end position="33"/>
    </location>
</feature>
<reference evidence="3" key="1">
    <citation type="submission" date="2011-05" db="EMBL/GenBank/DDBJ databases">
        <title>Insights into the evolution of the great apes provided by the gorilla genome.</title>
        <authorList>
            <person name="Scally A."/>
        </authorList>
    </citation>
    <scope>NUCLEOTIDE SEQUENCE [LARGE SCALE GENOMIC DNA]</scope>
</reference>
<keyword evidence="3" id="KW-1185">Reference proteome</keyword>
<evidence type="ECO:0000256" key="1">
    <source>
        <dbReference type="SAM" id="MobiDB-lite"/>
    </source>
</evidence>
<organism evidence="2 3">
    <name type="scientific">Gorilla gorilla gorilla</name>
    <name type="common">Western lowland gorilla</name>
    <dbReference type="NCBI Taxonomy" id="9595"/>
    <lineage>
        <taxon>Eukaryota</taxon>
        <taxon>Metazoa</taxon>
        <taxon>Chordata</taxon>
        <taxon>Craniata</taxon>
        <taxon>Vertebrata</taxon>
        <taxon>Euteleostomi</taxon>
        <taxon>Mammalia</taxon>
        <taxon>Eutheria</taxon>
        <taxon>Euarchontoglires</taxon>
        <taxon>Primates</taxon>
        <taxon>Haplorrhini</taxon>
        <taxon>Catarrhini</taxon>
        <taxon>Hominidae</taxon>
        <taxon>Gorilla</taxon>
    </lineage>
</organism>
<evidence type="ECO:0000313" key="2">
    <source>
        <dbReference type="Ensembl" id="ENSGGOP00000044758.1"/>
    </source>
</evidence>
<dbReference type="Proteomes" id="UP000001519">
    <property type="component" value="Chromosome 15"/>
</dbReference>
<sequence>MADEEAGGTERVEISAELPQTPQRLTSMGSHSVAQAGVQWHDLRSLTSPSLTQAILPPQPPE</sequence>
<reference evidence="2 3" key="2">
    <citation type="journal article" date="2012" name="Nature">
        <title>Insights into hominid evolution from the gorilla genome sequence.</title>
        <authorList>
            <person name="Scally A."/>
            <person name="Dutheil J.Y."/>
            <person name="Hillier L.W."/>
            <person name="Jordan G.E."/>
            <person name="Goodhead I."/>
            <person name="Herrero J."/>
            <person name="Hobolth A."/>
            <person name="Lappalainen T."/>
            <person name="Mailund T."/>
            <person name="Marques-Bonet T."/>
            <person name="McCarthy S."/>
            <person name="Montgomery S.H."/>
            <person name="Schwalie P.C."/>
            <person name="Tang Y.A."/>
            <person name="Ward M.C."/>
            <person name="Xue Y."/>
            <person name="Yngvadottir B."/>
            <person name="Alkan C."/>
            <person name="Andersen L.N."/>
            <person name="Ayub Q."/>
            <person name="Ball E.V."/>
            <person name="Beal K."/>
            <person name="Bradley B.J."/>
            <person name="Chen Y."/>
            <person name="Clee C.M."/>
            <person name="Fitzgerald S."/>
            <person name="Graves T.A."/>
            <person name="Gu Y."/>
            <person name="Heath P."/>
            <person name="Heger A."/>
            <person name="Karakoc E."/>
            <person name="Kolb-Kokocinski A."/>
            <person name="Laird G.K."/>
            <person name="Lunter G."/>
            <person name="Meader S."/>
            <person name="Mort M."/>
            <person name="Mullikin J.C."/>
            <person name="Munch K."/>
            <person name="O'Connor T.D."/>
            <person name="Phillips A.D."/>
            <person name="Prado-Martinez J."/>
            <person name="Rogers A.S."/>
            <person name="Sajjadian S."/>
            <person name="Schmidt D."/>
            <person name="Shaw K."/>
            <person name="Simpson J.T."/>
            <person name="Stenson P.D."/>
            <person name="Turner D.J."/>
            <person name="Vigilant L."/>
            <person name="Vilella A.J."/>
            <person name="Whitener W."/>
            <person name="Zhu B."/>
            <person name="Cooper D.N."/>
            <person name="de Jong P."/>
            <person name="Dermitzakis E.T."/>
            <person name="Eichler E.E."/>
            <person name="Flicek P."/>
            <person name="Goldman N."/>
            <person name="Mundy N.I."/>
            <person name="Ning Z."/>
            <person name="Odom D.T."/>
            <person name="Ponting C.P."/>
            <person name="Quail M.A."/>
            <person name="Ryder O.A."/>
            <person name="Searle S.M."/>
            <person name="Warren W.C."/>
            <person name="Wilson R.K."/>
            <person name="Schierup M.H."/>
            <person name="Rogers J."/>
            <person name="Tyler-Smith C."/>
            <person name="Durbin R."/>
        </authorList>
    </citation>
    <scope>NUCLEOTIDE SEQUENCE [LARGE SCALE GENOMIC DNA]</scope>
</reference>
<dbReference type="AlphaFoldDB" id="A0A2I2ZBX9"/>
<accession>A0A2I2ZBX9</accession>
<dbReference type="Bgee" id="ENSGGOG00000009724">
    <property type="expression patterns" value="Expressed in testis and 5 other cell types or tissues"/>
</dbReference>
<dbReference type="Ensembl" id="ENSGGOT00000053182.1">
    <property type="protein sequence ID" value="ENSGGOP00000044758.1"/>
    <property type="gene ID" value="ENSGGOG00000009724.3"/>
</dbReference>
<name>A0A2I2ZBX9_GORGO</name>
<dbReference type="EMBL" id="CABD030095846">
    <property type="status" value="NOT_ANNOTATED_CDS"/>
    <property type="molecule type" value="Genomic_DNA"/>
</dbReference>